<feature type="domain" description="Alpha-type protein kinase" evidence="6">
    <location>
        <begin position="21"/>
        <end position="269"/>
    </location>
</feature>
<dbReference type="InterPro" id="IPR011009">
    <property type="entry name" value="Kinase-like_dom_sf"/>
</dbReference>
<evidence type="ECO:0000256" key="5">
    <source>
        <dbReference type="ARBA" id="ARBA00022840"/>
    </source>
</evidence>
<protein>
    <recommendedName>
        <fullName evidence="6">Alpha-type protein kinase domain-containing protein</fullName>
    </recommendedName>
</protein>
<evidence type="ECO:0000313" key="8">
    <source>
        <dbReference type="Proteomes" id="UP000663865"/>
    </source>
</evidence>
<dbReference type="AlphaFoldDB" id="A0A818B1E7"/>
<evidence type="ECO:0000256" key="3">
    <source>
        <dbReference type="ARBA" id="ARBA00022741"/>
    </source>
</evidence>
<keyword evidence="4" id="KW-0418">Kinase</keyword>
<name>A0A818B1E7_9BILA</name>
<dbReference type="PANTHER" id="PTHR45992:SF11">
    <property type="entry name" value="ALPHA-TYPE PROTEIN KINASE DOMAIN-CONTAINING PROTEIN"/>
    <property type="match status" value="1"/>
</dbReference>
<keyword evidence="1" id="KW-0723">Serine/threonine-protein kinase</keyword>
<accession>A0A818B1E7</accession>
<dbReference type="EMBL" id="CAJNYV010001240">
    <property type="protein sequence ID" value="CAF3411695.1"/>
    <property type="molecule type" value="Genomic_DNA"/>
</dbReference>
<dbReference type="PROSITE" id="PS51158">
    <property type="entry name" value="ALPHA_KINASE"/>
    <property type="match status" value="1"/>
</dbReference>
<organism evidence="7 8">
    <name type="scientific">Rotaria socialis</name>
    <dbReference type="NCBI Taxonomy" id="392032"/>
    <lineage>
        <taxon>Eukaryota</taxon>
        <taxon>Metazoa</taxon>
        <taxon>Spiralia</taxon>
        <taxon>Gnathifera</taxon>
        <taxon>Rotifera</taxon>
        <taxon>Eurotatoria</taxon>
        <taxon>Bdelloidea</taxon>
        <taxon>Philodinida</taxon>
        <taxon>Philodinidae</taxon>
        <taxon>Rotaria</taxon>
    </lineage>
</organism>
<keyword evidence="2" id="KW-0808">Transferase</keyword>
<evidence type="ECO:0000256" key="1">
    <source>
        <dbReference type="ARBA" id="ARBA00022527"/>
    </source>
</evidence>
<evidence type="ECO:0000256" key="4">
    <source>
        <dbReference type="ARBA" id="ARBA00022777"/>
    </source>
</evidence>
<evidence type="ECO:0000256" key="2">
    <source>
        <dbReference type="ARBA" id="ARBA00022679"/>
    </source>
</evidence>
<dbReference type="GO" id="GO:0004674">
    <property type="term" value="F:protein serine/threonine kinase activity"/>
    <property type="evidence" value="ECO:0007669"/>
    <property type="project" value="UniProtKB-KW"/>
</dbReference>
<evidence type="ECO:0000313" key="7">
    <source>
        <dbReference type="EMBL" id="CAF3411695.1"/>
    </source>
</evidence>
<keyword evidence="3" id="KW-0547">Nucleotide-binding</keyword>
<dbReference type="InterPro" id="IPR004166">
    <property type="entry name" value="a-kinase_dom"/>
</dbReference>
<dbReference type="PANTHER" id="PTHR45992">
    <property type="entry name" value="EUKARYOTIC ELONGATION FACTOR 2 KINASE-RELATED"/>
    <property type="match status" value="1"/>
</dbReference>
<dbReference type="Proteomes" id="UP000663865">
    <property type="component" value="Unassembled WGS sequence"/>
</dbReference>
<proteinExistence type="predicted"/>
<dbReference type="SMART" id="SM00811">
    <property type="entry name" value="Alpha_kinase"/>
    <property type="match status" value="1"/>
</dbReference>
<gene>
    <name evidence="7" type="ORF">KIK155_LOCUS9095</name>
</gene>
<reference evidence="7" key="1">
    <citation type="submission" date="2021-02" db="EMBL/GenBank/DDBJ databases">
        <authorList>
            <person name="Nowell W R."/>
        </authorList>
    </citation>
    <scope>NUCLEOTIDE SEQUENCE</scope>
</reference>
<evidence type="ECO:0000259" key="6">
    <source>
        <dbReference type="PROSITE" id="PS51158"/>
    </source>
</evidence>
<dbReference type="Gene3D" id="3.20.200.10">
    <property type="entry name" value="MHCK/EF2 kinase"/>
    <property type="match status" value="1"/>
</dbReference>
<dbReference type="GO" id="GO:0005524">
    <property type="term" value="F:ATP binding"/>
    <property type="evidence" value="ECO:0007669"/>
    <property type="project" value="UniProtKB-KW"/>
</dbReference>
<sequence>MTTINNTMSAFKTTEKRKTYSLSSEESDWNTLKVCSVSITECILPKSIEDLFRPLCIGTAQGKMQIGTKPFAQGSLRYANYGKLFLIDSCVVDVVYKELISADSKYSSLTAYRQHLEIHTIAQFLAHLFNQTLQKVIRNPIEIVYADADIVQRVDDETKINQVERRLNQTIQKWNNNCGGVDFVDYSTVLQAFSHWTYHQTAGRIMVVDLQGVKSATDNKYLLTDPAIHFDDIRRYREARTNHGVKGMKEFLRTHVCSEVCHGLGLEKVKNEIDENVAKELYKPSRIGTVLEEAEEY</sequence>
<dbReference type="Pfam" id="PF02816">
    <property type="entry name" value="Alpha_kinase"/>
    <property type="match status" value="1"/>
</dbReference>
<dbReference type="InterPro" id="IPR051852">
    <property type="entry name" value="Alpha-type_PK"/>
</dbReference>
<comment type="caution">
    <text evidence="7">The sequence shown here is derived from an EMBL/GenBank/DDBJ whole genome shotgun (WGS) entry which is preliminary data.</text>
</comment>
<dbReference type="SUPFAM" id="SSF56112">
    <property type="entry name" value="Protein kinase-like (PK-like)"/>
    <property type="match status" value="1"/>
</dbReference>
<keyword evidence="5" id="KW-0067">ATP-binding</keyword>